<dbReference type="Pfam" id="PF00702">
    <property type="entry name" value="Hydrolase"/>
    <property type="match status" value="1"/>
</dbReference>
<evidence type="ECO:0000256" key="1">
    <source>
        <dbReference type="SAM" id="MobiDB-lite"/>
    </source>
</evidence>
<feature type="compositionally biased region" description="Basic and acidic residues" evidence="1">
    <location>
        <begin position="343"/>
        <end position="377"/>
    </location>
</feature>
<dbReference type="InterPro" id="IPR023214">
    <property type="entry name" value="HAD_sf"/>
</dbReference>
<evidence type="ECO:0000313" key="3">
    <source>
        <dbReference type="Proteomes" id="UP001492380"/>
    </source>
</evidence>
<dbReference type="Gene3D" id="1.10.150.720">
    <property type="entry name" value="Haloacid dehalogenase-like hydrolase"/>
    <property type="match status" value="1"/>
</dbReference>
<dbReference type="InterPro" id="IPR044924">
    <property type="entry name" value="HAD-SF_hydro_IA_REG-2-like_cap"/>
</dbReference>
<accession>A0ABR1Z3K9</accession>
<feature type="region of interest" description="Disordered" evidence="1">
    <location>
        <begin position="456"/>
        <end position="515"/>
    </location>
</feature>
<gene>
    <name evidence="2" type="ORF">HDK90DRAFT_26182</name>
</gene>
<evidence type="ECO:0000313" key="2">
    <source>
        <dbReference type="EMBL" id="KAK8246964.1"/>
    </source>
</evidence>
<feature type="compositionally biased region" description="Polar residues" evidence="1">
    <location>
        <begin position="191"/>
        <end position="200"/>
    </location>
</feature>
<dbReference type="InterPro" id="IPR036412">
    <property type="entry name" value="HAD-like_sf"/>
</dbReference>
<proteinExistence type="predicted"/>
<dbReference type="Gene3D" id="3.40.50.1000">
    <property type="entry name" value="HAD superfamily/HAD-like"/>
    <property type="match status" value="1"/>
</dbReference>
<feature type="compositionally biased region" description="Basic and acidic residues" evidence="1">
    <location>
        <begin position="397"/>
        <end position="415"/>
    </location>
</feature>
<organism evidence="2 3">
    <name type="scientific">Phyllosticta capitalensis</name>
    <dbReference type="NCBI Taxonomy" id="121624"/>
    <lineage>
        <taxon>Eukaryota</taxon>
        <taxon>Fungi</taxon>
        <taxon>Dikarya</taxon>
        <taxon>Ascomycota</taxon>
        <taxon>Pezizomycotina</taxon>
        <taxon>Dothideomycetes</taxon>
        <taxon>Dothideomycetes incertae sedis</taxon>
        <taxon>Botryosphaeriales</taxon>
        <taxon>Phyllostictaceae</taxon>
        <taxon>Phyllosticta</taxon>
    </lineage>
</organism>
<dbReference type="EMBL" id="JBBWRZ010000001">
    <property type="protein sequence ID" value="KAK8246964.1"/>
    <property type="molecule type" value="Genomic_DNA"/>
</dbReference>
<feature type="region of interest" description="Disordered" evidence="1">
    <location>
        <begin position="566"/>
        <end position="611"/>
    </location>
</feature>
<keyword evidence="3" id="KW-1185">Reference proteome</keyword>
<protein>
    <submittedName>
        <fullName evidence="2">Uncharacterized protein</fullName>
    </submittedName>
</protein>
<dbReference type="PANTHER" id="PTHR46191">
    <property type="match status" value="1"/>
</dbReference>
<feature type="region of interest" description="Disordered" evidence="1">
    <location>
        <begin position="184"/>
        <end position="206"/>
    </location>
</feature>
<comment type="caution">
    <text evidence="2">The sequence shown here is derived from an EMBL/GenBank/DDBJ whole genome shotgun (WGS) entry which is preliminary data.</text>
</comment>
<dbReference type="SUPFAM" id="SSF56784">
    <property type="entry name" value="HAD-like"/>
    <property type="match status" value="1"/>
</dbReference>
<sequence>MGLTRIARVKRLNRPLLVTFDAYGTLYRPRAPVHLMYKAVAEEHGLRVKSEQALSEAFMQVFRVYAQQYPNYGKKVLDHPDKWWEMIVKETFEKCKLPGYNVPKMLAPDLIKRFSGSSFYHYDKSVPAAIKTLRNIEANSEYPVIIGVVSNSDPRIASNLRSLRFSVGDDAPMCSLTNPDNSRAAGILSGSGKSEQQPQLRQPPPIVRTSRPDFDFVLASYDANHEKPEKKIFELAERYAATMMRQLPAPAAHDSSLFPWPYPFHRVHVGDDMNRDAIAAKDAGWKAVFFEKSFMRKLSEEEQERLGSTTVRCVDLARGVKKATDEWIDLVNVRVEMKEDEKEAIEMRGKESRKESRKMEKMDPEQLAETYERRIDEYMSDSTPGKLGLEPSKNPAGKRETKPVPADSMRDHFATEPEEEEESSTKSGKAQPSHIAEWQAAGVKKNLTNISTSFLRPSSLQKMRKLRGGPDEPILAPPGSPQEITRSPRVRAQRAKQRQRSKLANNMEAKSEEPVVLEPGTVEAYLARKREMLGSRHVKDWQAAGQERRKSRAIIKKMELREVKEGRLQEIYEWHEPPPEEQESELREDQLRQHEQEQDTSADSKKEDPSR</sequence>
<name>A0ABR1Z3K9_9PEZI</name>
<dbReference type="PANTHER" id="PTHR46191:SF2">
    <property type="entry name" value="HALOACID DEHALOGENASE-LIKE HYDROLASE DOMAIN-CONTAINING PROTEIN 3"/>
    <property type="match status" value="1"/>
</dbReference>
<reference evidence="2 3" key="1">
    <citation type="submission" date="2024-04" db="EMBL/GenBank/DDBJ databases">
        <title>Phyllosticta paracitricarpa is synonymous to the EU quarantine fungus P. citricarpa based on phylogenomic analyses.</title>
        <authorList>
            <consortium name="Lawrence Berkeley National Laboratory"/>
            <person name="Van Ingen-Buijs V.A."/>
            <person name="Van Westerhoven A.C."/>
            <person name="Haridas S."/>
            <person name="Skiadas P."/>
            <person name="Martin F."/>
            <person name="Groenewald J.Z."/>
            <person name="Crous P.W."/>
            <person name="Seidl M.F."/>
        </authorList>
    </citation>
    <scope>NUCLEOTIDE SEQUENCE [LARGE SCALE GENOMIC DNA]</scope>
    <source>
        <strain evidence="2 3">CBS 123374</strain>
    </source>
</reference>
<dbReference type="Proteomes" id="UP001492380">
    <property type="component" value="Unassembled WGS sequence"/>
</dbReference>
<dbReference type="InterPro" id="IPR051828">
    <property type="entry name" value="HAD-like_hydrolase_domain"/>
</dbReference>
<feature type="compositionally biased region" description="Basic residues" evidence="1">
    <location>
        <begin position="488"/>
        <end position="501"/>
    </location>
</feature>
<feature type="region of interest" description="Disordered" evidence="1">
    <location>
        <begin position="343"/>
        <end position="441"/>
    </location>
</feature>